<dbReference type="Gramene" id="EFJ08103">
    <property type="protein sequence ID" value="EFJ08103"/>
    <property type="gene ID" value="SELMODRAFT_132466"/>
</dbReference>
<dbReference type="InParanoid" id="D8T5K6"/>
<keyword evidence="11" id="KW-1185">Reference proteome</keyword>
<evidence type="ECO:0000256" key="6">
    <source>
        <dbReference type="PROSITE-ProRule" id="PRU10040"/>
    </source>
</evidence>
<dbReference type="EMBL" id="GL377677">
    <property type="protein sequence ID" value="EFJ08103.1"/>
    <property type="molecule type" value="Genomic_DNA"/>
</dbReference>
<dbReference type="InterPro" id="IPR012334">
    <property type="entry name" value="Pectin_lyas_fold"/>
</dbReference>
<evidence type="ECO:0000256" key="1">
    <source>
        <dbReference type="ARBA" id="ARBA00005184"/>
    </source>
</evidence>
<reference evidence="10 11" key="1">
    <citation type="journal article" date="2011" name="Science">
        <title>The Selaginella genome identifies genetic changes associated with the evolution of vascular plants.</title>
        <authorList>
            <person name="Banks J.A."/>
            <person name="Nishiyama T."/>
            <person name="Hasebe M."/>
            <person name="Bowman J.L."/>
            <person name="Gribskov M."/>
            <person name="dePamphilis C."/>
            <person name="Albert V.A."/>
            <person name="Aono N."/>
            <person name="Aoyama T."/>
            <person name="Ambrose B.A."/>
            <person name="Ashton N.W."/>
            <person name="Axtell M.J."/>
            <person name="Barker E."/>
            <person name="Barker M.S."/>
            <person name="Bennetzen J.L."/>
            <person name="Bonawitz N.D."/>
            <person name="Chapple C."/>
            <person name="Cheng C."/>
            <person name="Correa L.G."/>
            <person name="Dacre M."/>
            <person name="DeBarry J."/>
            <person name="Dreyer I."/>
            <person name="Elias M."/>
            <person name="Engstrom E.M."/>
            <person name="Estelle M."/>
            <person name="Feng L."/>
            <person name="Finet C."/>
            <person name="Floyd S.K."/>
            <person name="Frommer W.B."/>
            <person name="Fujita T."/>
            <person name="Gramzow L."/>
            <person name="Gutensohn M."/>
            <person name="Harholt J."/>
            <person name="Hattori M."/>
            <person name="Heyl A."/>
            <person name="Hirai T."/>
            <person name="Hiwatashi Y."/>
            <person name="Ishikawa M."/>
            <person name="Iwata M."/>
            <person name="Karol K.G."/>
            <person name="Koehler B."/>
            <person name="Kolukisaoglu U."/>
            <person name="Kubo M."/>
            <person name="Kurata T."/>
            <person name="Lalonde S."/>
            <person name="Li K."/>
            <person name="Li Y."/>
            <person name="Litt A."/>
            <person name="Lyons E."/>
            <person name="Manning G."/>
            <person name="Maruyama T."/>
            <person name="Michael T.P."/>
            <person name="Mikami K."/>
            <person name="Miyazaki S."/>
            <person name="Morinaga S."/>
            <person name="Murata T."/>
            <person name="Mueller-Roeber B."/>
            <person name="Nelson D.R."/>
            <person name="Obara M."/>
            <person name="Oguri Y."/>
            <person name="Olmstead R.G."/>
            <person name="Onodera N."/>
            <person name="Petersen B.L."/>
            <person name="Pils B."/>
            <person name="Prigge M."/>
            <person name="Rensing S.A."/>
            <person name="Riano-Pachon D.M."/>
            <person name="Roberts A.W."/>
            <person name="Sato Y."/>
            <person name="Scheller H.V."/>
            <person name="Schulz B."/>
            <person name="Schulz C."/>
            <person name="Shakirov E.V."/>
            <person name="Shibagaki N."/>
            <person name="Shinohara N."/>
            <person name="Shippen D.E."/>
            <person name="Soerensen I."/>
            <person name="Sotooka R."/>
            <person name="Sugimoto N."/>
            <person name="Sugita M."/>
            <person name="Sumikawa N."/>
            <person name="Tanurdzic M."/>
            <person name="Theissen G."/>
            <person name="Ulvskov P."/>
            <person name="Wakazuki S."/>
            <person name="Weng J.K."/>
            <person name="Willats W.W."/>
            <person name="Wipf D."/>
            <person name="Wolf P.G."/>
            <person name="Yang L."/>
            <person name="Zimmer A.D."/>
            <person name="Zhu Q."/>
            <person name="Mitros T."/>
            <person name="Hellsten U."/>
            <person name="Loque D."/>
            <person name="Otillar R."/>
            <person name="Salamov A."/>
            <person name="Schmutz J."/>
            <person name="Shapiro H."/>
            <person name="Lindquist E."/>
            <person name="Lucas S."/>
            <person name="Rokhsar D."/>
            <person name="Grigoriev I.V."/>
        </authorList>
    </citation>
    <scope>NUCLEOTIDE SEQUENCE [LARGE SCALE GENOMIC DNA]</scope>
</reference>
<dbReference type="InterPro" id="IPR011050">
    <property type="entry name" value="Pectin_lyase_fold/virulence"/>
</dbReference>
<dbReference type="GO" id="GO:0046910">
    <property type="term" value="F:pectinesterase inhibitor activity"/>
    <property type="evidence" value="ECO:0000318"/>
    <property type="project" value="GO_Central"/>
</dbReference>
<dbReference type="OrthoDB" id="2019149at2759"/>
<dbReference type="SUPFAM" id="SSF51126">
    <property type="entry name" value="Pectin lyase-like"/>
    <property type="match status" value="1"/>
</dbReference>
<dbReference type="Proteomes" id="UP000001514">
    <property type="component" value="Unassembled WGS sequence"/>
</dbReference>
<comment type="catalytic activity">
    <reaction evidence="7">
        <text>[(1-&gt;4)-alpha-D-galacturonosyl methyl ester](n) + n H2O = [(1-&gt;4)-alpha-D-galacturonosyl](n) + n methanol + n H(+)</text>
        <dbReference type="Rhea" id="RHEA:22380"/>
        <dbReference type="Rhea" id="RHEA-COMP:14570"/>
        <dbReference type="Rhea" id="RHEA-COMP:14573"/>
        <dbReference type="ChEBI" id="CHEBI:15377"/>
        <dbReference type="ChEBI" id="CHEBI:15378"/>
        <dbReference type="ChEBI" id="CHEBI:17790"/>
        <dbReference type="ChEBI" id="CHEBI:140522"/>
        <dbReference type="ChEBI" id="CHEBI:140523"/>
        <dbReference type="EC" id="3.1.1.11"/>
    </reaction>
</comment>
<dbReference type="PANTHER" id="PTHR31707">
    <property type="entry name" value="PECTINESTERASE"/>
    <property type="match status" value="1"/>
</dbReference>
<dbReference type="STRING" id="88036.D8T5K6"/>
<evidence type="ECO:0000256" key="4">
    <source>
        <dbReference type="ARBA" id="ARBA00022801"/>
    </source>
</evidence>
<feature type="active site" evidence="6">
    <location>
        <position position="234"/>
    </location>
</feature>
<accession>D8T5K6</accession>
<dbReference type="OMA" id="YLINIKA"/>
<dbReference type="UniPathway" id="UPA00545">
    <property type="reaction ID" value="UER00823"/>
</dbReference>
<dbReference type="InterPro" id="IPR006501">
    <property type="entry name" value="Pectinesterase_inhib_dom"/>
</dbReference>
<dbReference type="Pfam" id="PF04043">
    <property type="entry name" value="PMEI"/>
    <property type="match status" value="1"/>
</dbReference>
<feature type="domain" description="Pectinesterase catalytic" evidence="8">
    <location>
        <begin position="84"/>
        <end position="380"/>
    </location>
</feature>
<dbReference type="FunFam" id="2.160.20.10:FF:000001">
    <property type="entry name" value="Pectinesterase"/>
    <property type="match status" value="1"/>
</dbReference>
<dbReference type="FunCoup" id="D8T5K6">
    <property type="interactions" value="652"/>
</dbReference>
<dbReference type="InterPro" id="IPR033131">
    <property type="entry name" value="Pectinesterase_Asp_AS"/>
</dbReference>
<dbReference type="eggNOG" id="ENOG502QSQ4">
    <property type="taxonomic scope" value="Eukaryota"/>
</dbReference>
<feature type="domain" description="Pectinesterase inhibitor" evidence="9">
    <location>
        <begin position="4"/>
        <end position="49"/>
    </location>
</feature>
<dbReference type="InterPro" id="IPR035513">
    <property type="entry name" value="Invertase/methylesterase_inhib"/>
</dbReference>
<comment type="pathway">
    <text evidence="1 7">Glycan metabolism; pectin degradation; 2-dehydro-3-deoxy-D-gluconate from pectin: step 1/5.</text>
</comment>
<dbReference type="GO" id="GO:0030599">
    <property type="term" value="F:pectinesterase activity"/>
    <property type="evidence" value="ECO:0000318"/>
    <property type="project" value="GO_Central"/>
</dbReference>
<dbReference type="KEGG" id="smo:SELMODRAFT_132466"/>
<evidence type="ECO:0000313" key="10">
    <source>
        <dbReference type="EMBL" id="EFJ08103.1"/>
    </source>
</evidence>
<dbReference type="GO" id="GO:0042545">
    <property type="term" value="P:cell wall modification"/>
    <property type="evidence" value="ECO:0007669"/>
    <property type="project" value="UniProtKB-UniRule"/>
</dbReference>
<dbReference type="Gene3D" id="1.20.140.40">
    <property type="entry name" value="Invertase/pectin methylesterase inhibitor family protein"/>
    <property type="match status" value="1"/>
</dbReference>
<comment type="similarity">
    <text evidence="2">In the N-terminal section; belongs to the PMEI family.</text>
</comment>
<evidence type="ECO:0000313" key="11">
    <source>
        <dbReference type="Proteomes" id="UP000001514"/>
    </source>
</evidence>
<dbReference type="InterPro" id="IPR000070">
    <property type="entry name" value="Pectinesterase_cat"/>
</dbReference>
<dbReference type="GO" id="GO:0045490">
    <property type="term" value="P:pectin catabolic process"/>
    <property type="evidence" value="ECO:0007669"/>
    <property type="project" value="UniProtKB-UniRule"/>
</dbReference>
<keyword evidence="5 7" id="KW-0063">Aspartyl esterase</keyword>
<dbReference type="HOGENOM" id="CLU_012243_4_0_1"/>
<evidence type="ECO:0000256" key="2">
    <source>
        <dbReference type="ARBA" id="ARBA00006027"/>
    </source>
</evidence>
<comment type="similarity">
    <text evidence="3">In the C-terminal section; belongs to the pectinesterase family.</text>
</comment>
<evidence type="ECO:0000256" key="3">
    <source>
        <dbReference type="ARBA" id="ARBA00007786"/>
    </source>
</evidence>
<protein>
    <recommendedName>
        <fullName evidence="7">Pectinesterase</fullName>
        <ecNumber evidence="7">3.1.1.11</ecNumber>
    </recommendedName>
</protein>
<dbReference type="PROSITE" id="PS00503">
    <property type="entry name" value="PECTINESTERASE_2"/>
    <property type="match status" value="1"/>
</dbReference>
<name>D8T5K6_SELML</name>
<keyword evidence="4 7" id="KW-0378">Hydrolase</keyword>
<evidence type="ECO:0000259" key="9">
    <source>
        <dbReference type="Pfam" id="PF04043"/>
    </source>
</evidence>
<evidence type="ECO:0000256" key="7">
    <source>
        <dbReference type="RuleBase" id="RU000589"/>
    </source>
</evidence>
<evidence type="ECO:0000259" key="8">
    <source>
        <dbReference type="Pfam" id="PF01095"/>
    </source>
</evidence>
<proteinExistence type="inferred from homology"/>
<evidence type="ECO:0000256" key="5">
    <source>
        <dbReference type="ARBA" id="ARBA00023085"/>
    </source>
</evidence>
<dbReference type="Gene3D" id="2.160.20.10">
    <property type="entry name" value="Single-stranded right-handed beta-helix, Pectin lyase-like"/>
    <property type="match status" value="1"/>
</dbReference>
<dbReference type="Pfam" id="PF01095">
    <property type="entry name" value="Pectinesterase"/>
    <property type="match status" value="1"/>
</dbReference>
<organism evidence="11">
    <name type="scientific">Selaginella moellendorffii</name>
    <name type="common">Spikemoss</name>
    <dbReference type="NCBI Taxonomy" id="88036"/>
    <lineage>
        <taxon>Eukaryota</taxon>
        <taxon>Viridiplantae</taxon>
        <taxon>Streptophyta</taxon>
        <taxon>Embryophyta</taxon>
        <taxon>Tracheophyta</taxon>
        <taxon>Lycopodiopsida</taxon>
        <taxon>Selaginellales</taxon>
        <taxon>Selaginellaceae</taxon>
        <taxon>Selaginella</taxon>
    </lineage>
</organism>
<dbReference type="EC" id="3.1.1.11" evidence="7"/>
<sequence>MKASDLVNAHTWMSAALTYHTTCLDGLIEAGFDEHKLLNKARESLSTCLAAIASLRKNQEQEPQIIKTPHWVSKSVGNYTILPNITVAKDGSGQFENITAALAAAPTKSSSRFVIYIKQGTYLETFEVPRNLLNLMFLGDGIGKTIITGNKSVQDPNITTFTSATVAIRANNFIAQDITFQNTAGAINHQAVAVRVTADKVAFFRCSFEGFQDTLYAHSLRQFYTQCEIYGTVDYIFGNAAAIFQNCNLYARLPMPKQKNTYTAQGRTDPNQNTGFSFQNCAVDGTPELKANITQFPTFLGRPWKEYAVTVFLKCYESAVVDPAGWLEWSGDFALQTLFYGEYFCYGPGGSTVKRVDWSTQIFDSSFASKYTAMSLVNGDEWLPTTNLPYTLVL</sequence>
<dbReference type="AlphaFoldDB" id="D8T5K6"/>
<dbReference type="SUPFAM" id="SSF101148">
    <property type="entry name" value="Plant invertase/pectin methylesterase inhibitor"/>
    <property type="match status" value="1"/>
</dbReference>
<gene>
    <name evidence="10" type="ORF">SELMODRAFT_132466</name>
</gene>